<evidence type="ECO:0000313" key="2">
    <source>
        <dbReference type="Proteomes" id="UP001054945"/>
    </source>
</evidence>
<dbReference type="Proteomes" id="UP001054945">
    <property type="component" value="Unassembled WGS sequence"/>
</dbReference>
<proteinExistence type="predicted"/>
<reference evidence="1 2" key="1">
    <citation type="submission" date="2021-06" db="EMBL/GenBank/DDBJ databases">
        <title>Caerostris extrusa draft genome.</title>
        <authorList>
            <person name="Kono N."/>
            <person name="Arakawa K."/>
        </authorList>
    </citation>
    <scope>NUCLEOTIDE SEQUENCE [LARGE SCALE GENOMIC DNA]</scope>
</reference>
<protein>
    <recommendedName>
        <fullName evidence="3">Secreted protein</fullName>
    </recommendedName>
</protein>
<dbReference type="AlphaFoldDB" id="A0AAV4XUJ6"/>
<sequence length="93" mass="10587">MGTFTSFVLLQSMYGSQHSNARSAVHYHNTMCRAPLKGTIVCTSWRNFCHDIVDVELPSNLPSARFVNNSFHSCSLRKPRIVFNSQPLIVMRE</sequence>
<keyword evidence="2" id="KW-1185">Reference proteome</keyword>
<accession>A0AAV4XUJ6</accession>
<evidence type="ECO:0000313" key="1">
    <source>
        <dbReference type="EMBL" id="GIY98841.1"/>
    </source>
</evidence>
<dbReference type="EMBL" id="BPLR01000973">
    <property type="protein sequence ID" value="GIY98841.1"/>
    <property type="molecule type" value="Genomic_DNA"/>
</dbReference>
<organism evidence="1 2">
    <name type="scientific">Caerostris extrusa</name>
    <name type="common">Bark spider</name>
    <name type="synonym">Caerostris bankana</name>
    <dbReference type="NCBI Taxonomy" id="172846"/>
    <lineage>
        <taxon>Eukaryota</taxon>
        <taxon>Metazoa</taxon>
        <taxon>Ecdysozoa</taxon>
        <taxon>Arthropoda</taxon>
        <taxon>Chelicerata</taxon>
        <taxon>Arachnida</taxon>
        <taxon>Araneae</taxon>
        <taxon>Araneomorphae</taxon>
        <taxon>Entelegynae</taxon>
        <taxon>Araneoidea</taxon>
        <taxon>Araneidae</taxon>
        <taxon>Caerostris</taxon>
    </lineage>
</organism>
<name>A0AAV4XUJ6_CAEEX</name>
<gene>
    <name evidence="1" type="ORF">CEXT_189741</name>
</gene>
<comment type="caution">
    <text evidence="1">The sequence shown here is derived from an EMBL/GenBank/DDBJ whole genome shotgun (WGS) entry which is preliminary data.</text>
</comment>
<evidence type="ECO:0008006" key="3">
    <source>
        <dbReference type="Google" id="ProtNLM"/>
    </source>
</evidence>